<evidence type="ECO:0000313" key="3">
    <source>
        <dbReference type="Proteomes" id="UP000317778"/>
    </source>
</evidence>
<organism evidence="2 3">
    <name type="scientific">candidate division TA06 bacterium B3_TA06</name>
    <dbReference type="NCBI Taxonomy" id="2012487"/>
    <lineage>
        <taxon>Bacteria</taxon>
        <taxon>Bacteria division TA06</taxon>
    </lineage>
</organism>
<protein>
    <submittedName>
        <fullName evidence="2">Uncharacterized protein</fullName>
    </submittedName>
</protein>
<gene>
    <name evidence="2" type="ORF">CEE36_01810</name>
</gene>
<comment type="caution">
    <text evidence="2">The sequence shown here is derived from an EMBL/GenBank/DDBJ whole genome shotgun (WGS) entry which is preliminary data.</text>
</comment>
<dbReference type="Proteomes" id="UP000317778">
    <property type="component" value="Unassembled WGS sequence"/>
</dbReference>
<accession>A0A532VA66</accession>
<evidence type="ECO:0000313" key="2">
    <source>
        <dbReference type="EMBL" id="TKJ43877.1"/>
    </source>
</evidence>
<name>A0A532VA66_UNCT6</name>
<evidence type="ECO:0000256" key="1">
    <source>
        <dbReference type="SAM" id="MobiDB-lite"/>
    </source>
</evidence>
<sequence>MFASDLTEKRKAELCTKIAEKVVRFRLSPLAILMIESVKPLSFLGNQLMVFFAPMVGAFTSSPVYEEMTAFLEERSNLEMLIQKIEEMENEWVKKEKETKEARRKARREKRGKSK</sequence>
<reference evidence="2 3" key="1">
    <citation type="submission" date="2017-06" db="EMBL/GenBank/DDBJ databases">
        <title>Novel microbial phyla capable of carbon fixation and sulfur reduction in deep-sea sediments.</title>
        <authorList>
            <person name="Huang J."/>
            <person name="Baker B."/>
            <person name="Wang Y."/>
        </authorList>
    </citation>
    <scope>NUCLEOTIDE SEQUENCE [LARGE SCALE GENOMIC DNA]</scope>
    <source>
        <strain evidence="2">B3_TA06</strain>
    </source>
</reference>
<feature type="region of interest" description="Disordered" evidence="1">
    <location>
        <begin position="93"/>
        <end position="115"/>
    </location>
</feature>
<feature type="compositionally biased region" description="Basic residues" evidence="1">
    <location>
        <begin position="102"/>
        <end position="115"/>
    </location>
</feature>
<proteinExistence type="predicted"/>
<dbReference type="EMBL" id="NJBO01000002">
    <property type="protein sequence ID" value="TKJ43877.1"/>
    <property type="molecule type" value="Genomic_DNA"/>
</dbReference>
<dbReference type="AlphaFoldDB" id="A0A532VA66"/>